<dbReference type="AlphaFoldDB" id="A0A922LAM7"/>
<protein>
    <submittedName>
        <fullName evidence="1">Uncharacterized protein</fullName>
    </submittedName>
</protein>
<evidence type="ECO:0000313" key="2">
    <source>
        <dbReference type="Proteomes" id="UP000790347"/>
    </source>
</evidence>
<gene>
    <name evidence="1" type="ORF">DERF_000915</name>
</gene>
<comment type="caution">
    <text evidence="1">The sequence shown here is derived from an EMBL/GenBank/DDBJ whole genome shotgun (WGS) entry which is preliminary data.</text>
</comment>
<evidence type="ECO:0000313" key="1">
    <source>
        <dbReference type="EMBL" id="KAH9526857.1"/>
    </source>
</evidence>
<dbReference type="EMBL" id="ASGP02000001">
    <property type="protein sequence ID" value="KAH9526857.1"/>
    <property type="molecule type" value="Genomic_DNA"/>
</dbReference>
<dbReference type="Proteomes" id="UP000790347">
    <property type="component" value="Unassembled WGS sequence"/>
</dbReference>
<keyword evidence="2" id="KW-1185">Reference proteome</keyword>
<name>A0A922LAM7_DERFA</name>
<proteinExistence type="predicted"/>
<accession>A0A922LAM7</accession>
<reference evidence="1" key="1">
    <citation type="submission" date="2013-05" db="EMBL/GenBank/DDBJ databases">
        <authorList>
            <person name="Yim A.K.Y."/>
            <person name="Chan T.F."/>
            <person name="Ji K.M."/>
            <person name="Liu X.Y."/>
            <person name="Zhou J.W."/>
            <person name="Li R.Q."/>
            <person name="Yang K.Y."/>
            <person name="Li J."/>
            <person name="Li M."/>
            <person name="Law P.T.W."/>
            <person name="Wu Y.L."/>
            <person name="Cai Z.L."/>
            <person name="Qin H."/>
            <person name="Bao Y."/>
            <person name="Leung R.K.K."/>
            <person name="Ng P.K.S."/>
            <person name="Zou J."/>
            <person name="Zhong X.J."/>
            <person name="Ran P.X."/>
            <person name="Zhong N.S."/>
            <person name="Liu Z.G."/>
            <person name="Tsui S.K.W."/>
        </authorList>
    </citation>
    <scope>NUCLEOTIDE SEQUENCE</scope>
    <source>
        <strain evidence="1">Derf</strain>
        <tissue evidence="1">Whole organism</tissue>
    </source>
</reference>
<organism evidence="1 2">
    <name type="scientific">Dermatophagoides farinae</name>
    <name type="common">American house dust mite</name>
    <dbReference type="NCBI Taxonomy" id="6954"/>
    <lineage>
        <taxon>Eukaryota</taxon>
        <taxon>Metazoa</taxon>
        <taxon>Ecdysozoa</taxon>
        <taxon>Arthropoda</taxon>
        <taxon>Chelicerata</taxon>
        <taxon>Arachnida</taxon>
        <taxon>Acari</taxon>
        <taxon>Acariformes</taxon>
        <taxon>Sarcoptiformes</taxon>
        <taxon>Astigmata</taxon>
        <taxon>Psoroptidia</taxon>
        <taxon>Analgoidea</taxon>
        <taxon>Pyroglyphidae</taxon>
        <taxon>Dermatophagoidinae</taxon>
        <taxon>Dermatophagoides</taxon>
    </lineage>
</organism>
<reference evidence="1" key="2">
    <citation type="journal article" date="2022" name="Res Sq">
        <title>Comparative Genomics Reveals Insights into the Divergent Evolution of Astigmatic Mites and Household Pest Adaptations.</title>
        <authorList>
            <person name="Xiong Q."/>
            <person name="Wan A.T.-Y."/>
            <person name="Liu X.-Y."/>
            <person name="Fung C.S.-H."/>
            <person name="Xiao X."/>
            <person name="Malainual N."/>
            <person name="Hou J."/>
            <person name="Wang L."/>
            <person name="Wang M."/>
            <person name="Yang K."/>
            <person name="Cui Y."/>
            <person name="Leung E."/>
            <person name="Nong W."/>
            <person name="Shin S.-K."/>
            <person name="Au S."/>
            <person name="Jeong K.Y."/>
            <person name="Chew F.T."/>
            <person name="Hui J."/>
            <person name="Leung T.F."/>
            <person name="Tungtrongchitr A."/>
            <person name="Zhong N."/>
            <person name="Liu Z."/>
            <person name="Tsui S."/>
        </authorList>
    </citation>
    <scope>NUCLEOTIDE SEQUENCE</scope>
    <source>
        <strain evidence="1">Derf</strain>
        <tissue evidence="1">Whole organism</tissue>
    </source>
</reference>
<sequence>MVVVDILQSINHFSIRICFRIDQQLNDELLTLTISQDEFGIWKSHHYNSLQWAFSRIIIVIM</sequence>